<dbReference type="EMBL" id="LK052906">
    <property type="protein sequence ID" value="CDR46015.1"/>
    <property type="molecule type" value="Genomic_DNA"/>
</dbReference>
<dbReference type="VEuPathDB" id="FungiDB:BON22_5264"/>
<gene>
    <name evidence="2" type="ORF">CYFA0S_21e00914g</name>
</gene>
<evidence type="ECO:0000256" key="1">
    <source>
        <dbReference type="SAM" id="Phobius"/>
    </source>
</evidence>
<reference evidence="2" key="1">
    <citation type="journal article" date="2014" name="Genome Announc.">
        <title>Genome sequence of the yeast Cyberlindnera fabianii (Hansenula fabianii).</title>
        <authorList>
            <person name="Freel K.C."/>
            <person name="Sarilar V."/>
            <person name="Neuveglise C."/>
            <person name="Devillers H."/>
            <person name="Friedrich A."/>
            <person name="Schacherer J."/>
        </authorList>
    </citation>
    <scope>NUCLEOTIDE SEQUENCE</scope>
    <source>
        <strain evidence="2">YJS4271</strain>
    </source>
</reference>
<dbReference type="OrthoDB" id="18530at2759"/>
<protein>
    <submittedName>
        <fullName evidence="2">CYFA0S21e00914g1_1</fullName>
    </submittedName>
</protein>
<dbReference type="PhylomeDB" id="A0A061B7X6"/>
<keyword evidence="1" id="KW-0472">Membrane</keyword>
<proteinExistence type="predicted"/>
<feature type="transmembrane region" description="Helical" evidence="1">
    <location>
        <begin position="205"/>
        <end position="231"/>
    </location>
</feature>
<organism evidence="2">
    <name type="scientific">Cyberlindnera fabianii</name>
    <name type="common">Yeast</name>
    <name type="synonym">Hansenula fabianii</name>
    <dbReference type="NCBI Taxonomy" id="36022"/>
    <lineage>
        <taxon>Eukaryota</taxon>
        <taxon>Fungi</taxon>
        <taxon>Dikarya</taxon>
        <taxon>Ascomycota</taxon>
        <taxon>Saccharomycotina</taxon>
        <taxon>Saccharomycetes</taxon>
        <taxon>Phaffomycetales</taxon>
        <taxon>Phaffomycetaceae</taxon>
        <taxon>Cyberlindnera</taxon>
    </lineage>
</organism>
<accession>A0A061B7X6</accession>
<keyword evidence="1" id="KW-1133">Transmembrane helix</keyword>
<dbReference type="PANTHER" id="PTHR40368:SF1">
    <property type="entry name" value="YALI0F14399P"/>
    <property type="match status" value="1"/>
</dbReference>
<keyword evidence="1" id="KW-0812">Transmembrane</keyword>
<dbReference type="PANTHER" id="PTHR40368">
    <property type="entry name" value="YALI0F14399P"/>
    <property type="match status" value="1"/>
</dbReference>
<evidence type="ECO:0000313" key="2">
    <source>
        <dbReference type="EMBL" id="CDR46015.1"/>
    </source>
</evidence>
<dbReference type="AlphaFoldDB" id="A0A061B7X6"/>
<name>A0A061B7X6_CYBFA</name>
<dbReference type="VEuPathDB" id="FungiDB:BON22_5265"/>
<sequence length="260" mass="29339">MRLSEVISLTTLITLTKAEVFPLNSQLKPPVISSYSFGDVLPLECIQRQIDNGEHKFDSENHIIYGPFPTCIETGKPFSLQYGVSEDVNCTIQLDDTMFHLFQLYIHEDAPFSCRLPHSKAYKDAYIPLTLNFRGHLETSHLDIDTTMNIIAHKKQDGSLMASIGYSAGDQTARYIIGDKMPIQFSVTWVDEFHKKEPWHYKLNLGFSGVFVGMIALVAGIIGAVLAYALMYGRFNKKFIKDLGYKPGFATELGLEDKRD</sequence>